<dbReference type="EMBL" id="BAABHS010000005">
    <property type="protein sequence ID" value="GAA4956069.1"/>
    <property type="molecule type" value="Genomic_DNA"/>
</dbReference>
<evidence type="ECO:0000259" key="7">
    <source>
        <dbReference type="Pfam" id="PF14378"/>
    </source>
</evidence>
<accession>A0ABP9GYQ2</accession>
<feature type="transmembrane region" description="Helical" evidence="6">
    <location>
        <begin position="120"/>
        <end position="138"/>
    </location>
</feature>
<dbReference type="PANTHER" id="PTHR31310">
    <property type="match status" value="1"/>
</dbReference>
<keyword evidence="9" id="KW-1185">Reference proteome</keyword>
<name>A0ABP9GYQ2_9ACTN</name>
<protein>
    <recommendedName>
        <fullName evidence="7">Inositolphosphotransferase Aur1/Ipt1 domain-containing protein</fullName>
    </recommendedName>
</protein>
<dbReference type="CDD" id="cd03386">
    <property type="entry name" value="PAP2_Aur1_like"/>
    <property type="match status" value="1"/>
</dbReference>
<comment type="caution">
    <text evidence="8">The sequence shown here is derived from an EMBL/GenBank/DDBJ whole genome shotgun (WGS) entry which is preliminary data.</text>
</comment>
<keyword evidence="3 6" id="KW-1133">Transmembrane helix</keyword>
<feature type="region of interest" description="Disordered" evidence="5">
    <location>
        <begin position="267"/>
        <end position="302"/>
    </location>
</feature>
<evidence type="ECO:0000256" key="3">
    <source>
        <dbReference type="ARBA" id="ARBA00022989"/>
    </source>
</evidence>
<comment type="subcellular location">
    <subcellularLocation>
        <location evidence="1">Membrane</location>
        <topology evidence="1">Multi-pass membrane protein</topology>
    </subcellularLocation>
</comment>
<evidence type="ECO:0000256" key="5">
    <source>
        <dbReference type="SAM" id="MobiDB-lite"/>
    </source>
</evidence>
<proteinExistence type="predicted"/>
<evidence type="ECO:0000256" key="4">
    <source>
        <dbReference type="ARBA" id="ARBA00023136"/>
    </source>
</evidence>
<dbReference type="RefSeq" id="WP_345674771.1">
    <property type="nucleotide sequence ID" value="NZ_BAABHS010000005.1"/>
</dbReference>
<dbReference type="PANTHER" id="PTHR31310:SF7">
    <property type="entry name" value="PA-PHOSPHATASE RELATED-FAMILY PROTEIN DDB_G0268928"/>
    <property type="match status" value="1"/>
</dbReference>
<evidence type="ECO:0000313" key="8">
    <source>
        <dbReference type="EMBL" id="GAA4956069.1"/>
    </source>
</evidence>
<feature type="domain" description="Inositolphosphotransferase Aur1/Ipt1" evidence="7">
    <location>
        <begin position="56"/>
        <end position="240"/>
    </location>
</feature>
<dbReference type="Pfam" id="PF14378">
    <property type="entry name" value="PAP2_3"/>
    <property type="match status" value="1"/>
</dbReference>
<evidence type="ECO:0000256" key="1">
    <source>
        <dbReference type="ARBA" id="ARBA00004141"/>
    </source>
</evidence>
<dbReference type="InterPro" id="IPR052185">
    <property type="entry name" value="IPC_Synthase-Related"/>
</dbReference>
<keyword evidence="2 6" id="KW-0812">Transmembrane</keyword>
<organism evidence="8 9">
    <name type="scientific">Yinghuangia aomiensis</name>
    <dbReference type="NCBI Taxonomy" id="676205"/>
    <lineage>
        <taxon>Bacteria</taxon>
        <taxon>Bacillati</taxon>
        <taxon>Actinomycetota</taxon>
        <taxon>Actinomycetes</taxon>
        <taxon>Kitasatosporales</taxon>
        <taxon>Streptomycetaceae</taxon>
        <taxon>Yinghuangia</taxon>
    </lineage>
</organism>
<evidence type="ECO:0000256" key="2">
    <source>
        <dbReference type="ARBA" id="ARBA00022692"/>
    </source>
</evidence>
<evidence type="ECO:0000256" key="6">
    <source>
        <dbReference type="SAM" id="Phobius"/>
    </source>
</evidence>
<reference evidence="9" key="1">
    <citation type="journal article" date="2019" name="Int. J. Syst. Evol. Microbiol.">
        <title>The Global Catalogue of Microorganisms (GCM) 10K type strain sequencing project: providing services to taxonomists for standard genome sequencing and annotation.</title>
        <authorList>
            <consortium name="The Broad Institute Genomics Platform"/>
            <consortium name="The Broad Institute Genome Sequencing Center for Infectious Disease"/>
            <person name="Wu L."/>
            <person name="Ma J."/>
        </authorList>
    </citation>
    <scope>NUCLEOTIDE SEQUENCE [LARGE SCALE GENOMIC DNA]</scope>
    <source>
        <strain evidence="9">JCM 17986</strain>
    </source>
</reference>
<feature type="compositionally biased region" description="Acidic residues" evidence="5">
    <location>
        <begin position="293"/>
        <end position="302"/>
    </location>
</feature>
<feature type="transmembrane region" description="Helical" evidence="6">
    <location>
        <begin position="202"/>
        <end position="219"/>
    </location>
</feature>
<dbReference type="InterPro" id="IPR026841">
    <property type="entry name" value="Aur1/Ipt1"/>
</dbReference>
<feature type="transmembrane region" description="Helical" evidence="6">
    <location>
        <begin position="225"/>
        <end position="245"/>
    </location>
</feature>
<keyword evidence="4 6" id="KW-0472">Membrane</keyword>
<feature type="transmembrane region" description="Helical" evidence="6">
    <location>
        <begin position="171"/>
        <end position="193"/>
    </location>
</feature>
<feature type="compositionally biased region" description="Basic and acidic residues" evidence="5">
    <location>
        <begin position="280"/>
        <end position="289"/>
    </location>
</feature>
<evidence type="ECO:0000313" key="9">
    <source>
        <dbReference type="Proteomes" id="UP001500466"/>
    </source>
</evidence>
<dbReference type="Proteomes" id="UP001500466">
    <property type="component" value="Unassembled WGS sequence"/>
</dbReference>
<feature type="transmembrane region" description="Helical" evidence="6">
    <location>
        <begin position="90"/>
        <end position="108"/>
    </location>
</feature>
<gene>
    <name evidence="8" type="ORF">GCM10023205_17650</name>
</gene>
<sequence length="302" mass="33879">MADGIAEESARKRRVDWRYWGDAAKELLLIAAIFGVYKLGRGLVTGQESVAFRNARELLRIQTDLRMPDAAAFQHWVAQSHAVIEFCNKYYLYVHWPATVGFLLWLWIWHRERYAWIRNILSVMTLVALVIAIVIPMAPPRLMPSYGFVDTGMIFGDSPYSGTGAKISNQYAAMPSLHFGWAVVVALGTWAVWRHADRKRRVVAHLIWLHPALTLFVIVVTANHYWLDAVVALVLLAFALFIVPAKAPHARLVKMIPPVFIPRQRRASLKGETAAADTDDAGRTGKEDAEPAGTDDVEPAAR</sequence>